<dbReference type="InterPro" id="IPR029057">
    <property type="entry name" value="PRTase-like"/>
</dbReference>
<evidence type="ECO:0000256" key="1">
    <source>
        <dbReference type="ARBA" id="ARBA00008007"/>
    </source>
</evidence>
<gene>
    <name evidence="3" type="ORF">PXH66_05595</name>
</gene>
<dbReference type="InterPro" id="IPR051910">
    <property type="entry name" value="ComF/GntX_DNA_util-trans"/>
</dbReference>
<dbReference type="PANTHER" id="PTHR47505:SF1">
    <property type="entry name" value="DNA UTILIZATION PROTEIN YHGH"/>
    <property type="match status" value="1"/>
</dbReference>
<keyword evidence="3" id="KW-0328">Glycosyltransferase</keyword>
<sequence>MTLFKGPARELVLSLKYRNGLFVLEDMKVLMRGNPAISEFIADATLVPVPLHPRKRRERGFNQSELLAEALAEVVEGAASVANLLQRVLDIESQTTFDRRTRRRRMKNAFAARKGAAITAGQRYVLVDDVFTTGSTLNACAHAMRRAGALNLDVITFAHG</sequence>
<keyword evidence="4" id="KW-1185">Reference proteome</keyword>
<reference evidence="3" key="1">
    <citation type="submission" date="2023-03" db="EMBL/GenBank/DDBJ databases">
        <title>Lomoglobus Profundus gen. nov., sp. nov., a novel member of the phylum Verrucomicrobia, isolated from deep-marine sediment of South China Sea.</title>
        <authorList>
            <person name="Ahmad T."/>
            <person name="Ishaq S.E."/>
            <person name="Wang F."/>
        </authorList>
    </citation>
    <scope>NUCLEOTIDE SEQUENCE</scope>
    <source>
        <strain evidence="3">LMO-M01</strain>
    </source>
</reference>
<evidence type="ECO:0000313" key="4">
    <source>
        <dbReference type="Proteomes" id="UP001218638"/>
    </source>
</evidence>
<dbReference type="CDD" id="cd06223">
    <property type="entry name" value="PRTases_typeI"/>
    <property type="match status" value="1"/>
</dbReference>
<protein>
    <submittedName>
        <fullName evidence="3">Phosphoribosyltransferase family protein</fullName>
    </submittedName>
</protein>
<dbReference type="EMBL" id="CP119075">
    <property type="protein sequence ID" value="WED67505.1"/>
    <property type="molecule type" value="Genomic_DNA"/>
</dbReference>
<accession>A0AAF0CT04</accession>
<dbReference type="Proteomes" id="UP001218638">
    <property type="component" value="Chromosome"/>
</dbReference>
<dbReference type="GO" id="GO:0016757">
    <property type="term" value="F:glycosyltransferase activity"/>
    <property type="evidence" value="ECO:0007669"/>
    <property type="project" value="UniProtKB-KW"/>
</dbReference>
<comment type="similarity">
    <text evidence="1">Belongs to the ComF/GntX family.</text>
</comment>
<dbReference type="PANTHER" id="PTHR47505">
    <property type="entry name" value="DNA UTILIZATION PROTEIN YHGH"/>
    <property type="match status" value="1"/>
</dbReference>
<proteinExistence type="inferred from homology"/>
<dbReference type="Gene3D" id="3.40.50.2020">
    <property type="match status" value="1"/>
</dbReference>
<evidence type="ECO:0000313" key="3">
    <source>
        <dbReference type="EMBL" id="WED67505.1"/>
    </source>
</evidence>
<dbReference type="RefSeq" id="WP_330927927.1">
    <property type="nucleotide sequence ID" value="NZ_CP119075.1"/>
</dbReference>
<evidence type="ECO:0000259" key="2">
    <source>
        <dbReference type="Pfam" id="PF00156"/>
    </source>
</evidence>
<dbReference type="SUPFAM" id="SSF53271">
    <property type="entry name" value="PRTase-like"/>
    <property type="match status" value="1"/>
</dbReference>
<dbReference type="AlphaFoldDB" id="A0AAF0CT04"/>
<keyword evidence="3" id="KW-0808">Transferase</keyword>
<dbReference type="InterPro" id="IPR000836">
    <property type="entry name" value="PRTase_dom"/>
</dbReference>
<feature type="domain" description="Phosphoribosyltransferase" evidence="2">
    <location>
        <begin position="76"/>
        <end position="157"/>
    </location>
</feature>
<dbReference type="Pfam" id="PF00156">
    <property type="entry name" value="Pribosyltran"/>
    <property type="match status" value="1"/>
</dbReference>
<name>A0AAF0CT04_9BACT</name>
<dbReference type="KEGG" id="slom:PXH66_05595"/>
<organism evidence="3 4">
    <name type="scientific">Synoicihabitans lomoniglobus</name>
    <dbReference type="NCBI Taxonomy" id="2909285"/>
    <lineage>
        <taxon>Bacteria</taxon>
        <taxon>Pseudomonadati</taxon>
        <taxon>Verrucomicrobiota</taxon>
        <taxon>Opitutia</taxon>
        <taxon>Opitutales</taxon>
        <taxon>Opitutaceae</taxon>
        <taxon>Synoicihabitans</taxon>
    </lineage>
</organism>